<reference evidence="2" key="1">
    <citation type="submission" date="2020-12" db="EMBL/GenBank/DDBJ databases">
        <title>Genome reconstruction of Halomonas venusta strain DSM 4743.</title>
        <authorList>
            <person name="Aguirre-Garrido J.F."/>
            <person name="Hernandez-Soto L.M."/>
            <person name="Martinez-Abarca F."/>
        </authorList>
    </citation>
    <scope>NUCLEOTIDE SEQUENCE</scope>
    <source>
        <strain evidence="2">4743</strain>
    </source>
</reference>
<gene>
    <name evidence="2" type="ORF">JDS37_05570</name>
</gene>
<keyword evidence="1" id="KW-1133">Transmembrane helix</keyword>
<dbReference type="RefSeq" id="WP_146945242.1">
    <property type="nucleotide sequence ID" value="NZ_BJUL01000023.1"/>
</dbReference>
<feature type="transmembrane region" description="Helical" evidence="1">
    <location>
        <begin position="66"/>
        <end position="85"/>
    </location>
</feature>
<name>A0AAP9ZN73_9GAMM</name>
<accession>A0AAP9ZN73</accession>
<dbReference type="AlphaFoldDB" id="A0AAP9ZN73"/>
<feature type="transmembrane region" description="Helical" evidence="1">
    <location>
        <begin position="31"/>
        <end position="54"/>
    </location>
</feature>
<protein>
    <submittedName>
        <fullName evidence="2">Uncharacterized protein</fullName>
    </submittedName>
</protein>
<evidence type="ECO:0000313" key="3">
    <source>
        <dbReference type="Proteomes" id="UP000663479"/>
    </source>
</evidence>
<dbReference type="EMBL" id="CP066539">
    <property type="protein sequence ID" value="QRL04422.1"/>
    <property type="molecule type" value="Genomic_DNA"/>
</dbReference>
<keyword evidence="1" id="KW-0812">Transmembrane</keyword>
<keyword evidence="1" id="KW-0472">Membrane</keyword>
<proteinExistence type="predicted"/>
<organism evidence="2 3">
    <name type="scientific">Vreelandella venusta</name>
    <dbReference type="NCBI Taxonomy" id="44935"/>
    <lineage>
        <taxon>Bacteria</taxon>
        <taxon>Pseudomonadati</taxon>
        <taxon>Pseudomonadota</taxon>
        <taxon>Gammaproteobacteria</taxon>
        <taxon>Oceanospirillales</taxon>
        <taxon>Halomonadaceae</taxon>
        <taxon>Vreelandella</taxon>
    </lineage>
</organism>
<dbReference type="Proteomes" id="UP000663479">
    <property type="component" value="Chromosome"/>
</dbReference>
<sequence length="88" mass="9651">MRTGLFILSGFLLLAVSFIMAKLFSNYFPSAGTVATSAFLVLWLALTGFNLWVGVNKAGYSVAEELPIMFFLYAVPALAAILLKWKLL</sequence>
<evidence type="ECO:0000313" key="2">
    <source>
        <dbReference type="EMBL" id="QRL04422.1"/>
    </source>
</evidence>
<evidence type="ECO:0000256" key="1">
    <source>
        <dbReference type="SAM" id="Phobius"/>
    </source>
</evidence>